<evidence type="ECO:0000256" key="3">
    <source>
        <dbReference type="ARBA" id="ARBA00022679"/>
    </source>
</evidence>
<name>F4G198_METCR</name>
<dbReference type="InterPro" id="IPR004839">
    <property type="entry name" value="Aminotransferase_I/II_large"/>
</dbReference>
<dbReference type="InterPro" id="IPR015421">
    <property type="entry name" value="PyrdxlP-dep_Trfase_major"/>
</dbReference>
<dbReference type="GO" id="GO:1901605">
    <property type="term" value="P:alpha-amino acid metabolic process"/>
    <property type="evidence" value="ECO:0007669"/>
    <property type="project" value="TreeGrafter"/>
</dbReference>
<keyword evidence="2" id="KW-0032">Aminotransferase</keyword>
<protein>
    <submittedName>
        <fullName evidence="6">GntR family transcriptional regulator</fullName>
    </submittedName>
</protein>
<reference evidence="6 7" key="1">
    <citation type="journal article" date="2011" name="J. Bacteriol.">
        <title>Complete genome sequence of Metallosphaera cuprina, a metal sulfide-oxidizing archaeon from a hot spring.</title>
        <authorList>
            <person name="Liu L.J."/>
            <person name="You X.Y."/>
            <person name="Zheng H."/>
            <person name="Wang S."/>
            <person name="Jiang C.Y."/>
            <person name="Liu S.J."/>
        </authorList>
    </citation>
    <scope>NUCLEOTIDE SEQUENCE [LARGE SCALE GENOMIC DNA]</scope>
    <source>
        <strain evidence="6 7">Ar-4</strain>
    </source>
</reference>
<evidence type="ECO:0000256" key="4">
    <source>
        <dbReference type="ARBA" id="ARBA00022898"/>
    </source>
</evidence>
<dbReference type="HOGENOM" id="CLU_017584_0_6_2"/>
<dbReference type="EMBL" id="CP002656">
    <property type="protein sequence ID" value="AEB95985.1"/>
    <property type="molecule type" value="Genomic_DNA"/>
</dbReference>
<dbReference type="AlphaFoldDB" id="F4G198"/>
<dbReference type="KEGG" id="mcn:Mcup_1883"/>
<dbReference type="CDD" id="cd00609">
    <property type="entry name" value="AAT_like"/>
    <property type="match status" value="1"/>
</dbReference>
<feature type="domain" description="Aminotransferase class I/classII large" evidence="5">
    <location>
        <begin position="26"/>
        <end position="369"/>
    </location>
</feature>
<dbReference type="InterPro" id="IPR015424">
    <property type="entry name" value="PyrdxlP-dep_Trfase"/>
</dbReference>
<dbReference type="PATRIC" id="fig|1006006.8.peg.1887"/>
<accession>F4G198</accession>
<dbReference type="STRING" id="1006006.Mcup_1883"/>
<gene>
    <name evidence="6" type="ordered locus">Mcup_1883</name>
</gene>
<comment type="cofactor">
    <cofactor evidence="1">
        <name>pyridoxal 5'-phosphate</name>
        <dbReference type="ChEBI" id="CHEBI:597326"/>
    </cofactor>
</comment>
<dbReference type="OrthoDB" id="372018at2157"/>
<dbReference type="eggNOG" id="arCOG00492">
    <property type="taxonomic scope" value="Archaea"/>
</dbReference>
<sequence>MVSRVGREIELSPVEMGSRLGRKVEIDMASGSPDPNTIPLQQIRDAYNEVIESRGPSSLFYPGAGGQHELIDEIKRYLPSLKLNSKGSIVVTSGAQHAIELVAKYLLEDNVIAVENPTFVETLASLKHRSSIVLPVNIDANGISIEELDTMTKVIRPELVYVIPNCHNPGGVNLCEDRRKALAEMASERNFFIIEDDPYRPIAGDVPSPIKNHDRTGKVIYISSFSKILAPGLRVGFIVANDEIAERVSLLEQLDFSTSTINQYVISSLLRKGFITSRMTMLYNHYKRKMKTLIDSLTDAGLSSFNEPKCGFFLLLDLKKNAFKVLEETEKRGLVFVPAKGFFLRGGDTWARLSITKSSEEQIKRGVEILKHALNQIS</sequence>
<dbReference type="GeneID" id="10494071"/>
<dbReference type="Proteomes" id="UP000007812">
    <property type="component" value="Chromosome"/>
</dbReference>
<keyword evidence="7" id="KW-1185">Reference proteome</keyword>
<dbReference type="Gene3D" id="3.90.1150.10">
    <property type="entry name" value="Aspartate Aminotransferase, domain 1"/>
    <property type="match status" value="1"/>
</dbReference>
<dbReference type="Pfam" id="PF00155">
    <property type="entry name" value="Aminotran_1_2"/>
    <property type="match status" value="1"/>
</dbReference>
<proteinExistence type="predicted"/>
<evidence type="ECO:0000259" key="5">
    <source>
        <dbReference type="Pfam" id="PF00155"/>
    </source>
</evidence>
<keyword evidence="4" id="KW-0663">Pyridoxal phosphate</keyword>
<keyword evidence="3" id="KW-0808">Transferase</keyword>
<dbReference type="GO" id="GO:0030170">
    <property type="term" value="F:pyridoxal phosphate binding"/>
    <property type="evidence" value="ECO:0007669"/>
    <property type="project" value="InterPro"/>
</dbReference>
<evidence type="ECO:0000313" key="7">
    <source>
        <dbReference type="Proteomes" id="UP000007812"/>
    </source>
</evidence>
<dbReference type="RefSeq" id="WP_013738483.1">
    <property type="nucleotide sequence ID" value="NC_015435.1"/>
</dbReference>
<organism evidence="6 7">
    <name type="scientific">Metallosphaera cuprina (strain Ar-4)</name>
    <dbReference type="NCBI Taxonomy" id="1006006"/>
    <lineage>
        <taxon>Archaea</taxon>
        <taxon>Thermoproteota</taxon>
        <taxon>Thermoprotei</taxon>
        <taxon>Sulfolobales</taxon>
        <taxon>Sulfolobaceae</taxon>
        <taxon>Metallosphaera</taxon>
    </lineage>
</organism>
<dbReference type="Gene3D" id="3.40.640.10">
    <property type="entry name" value="Type I PLP-dependent aspartate aminotransferase-like (Major domain)"/>
    <property type="match status" value="1"/>
</dbReference>
<dbReference type="InterPro" id="IPR015422">
    <property type="entry name" value="PyrdxlP-dep_Trfase_small"/>
</dbReference>
<dbReference type="PANTHER" id="PTHR42790">
    <property type="entry name" value="AMINOTRANSFERASE"/>
    <property type="match status" value="1"/>
</dbReference>
<evidence type="ECO:0000256" key="1">
    <source>
        <dbReference type="ARBA" id="ARBA00001933"/>
    </source>
</evidence>
<dbReference type="GO" id="GO:0008483">
    <property type="term" value="F:transaminase activity"/>
    <property type="evidence" value="ECO:0007669"/>
    <property type="project" value="UniProtKB-KW"/>
</dbReference>
<dbReference type="InterPro" id="IPR050859">
    <property type="entry name" value="Class-I_PLP-dep_aminotransf"/>
</dbReference>
<evidence type="ECO:0000313" key="6">
    <source>
        <dbReference type="EMBL" id="AEB95985.1"/>
    </source>
</evidence>
<dbReference type="SUPFAM" id="SSF53383">
    <property type="entry name" value="PLP-dependent transferases"/>
    <property type="match status" value="1"/>
</dbReference>
<dbReference type="PANTHER" id="PTHR42790:SF19">
    <property type="entry name" value="KYNURENINE_ALPHA-AMINOADIPATE AMINOTRANSFERASE, MITOCHONDRIAL"/>
    <property type="match status" value="1"/>
</dbReference>
<evidence type="ECO:0000256" key="2">
    <source>
        <dbReference type="ARBA" id="ARBA00022576"/>
    </source>
</evidence>